<evidence type="ECO:0008006" key="4">
    <source>
        <dbReference type="Google" id="ProtNLM"/>
    </source>
</evidence>
<accession>W6Z4X3</accession>
<dbReference type="SUPFAM" id="SSF57959">
    <property type="entry name" value="Leucine zipper domain"/>
    <property type="match status" value="1"/>
</dbReference>
<organism evidence="2 3">
    <name type="scientific">Cochliobolus carbonum (strain 26-R-13)</name>
    <name type="common">Maize leaf spot fungus</name>
    <name type="synonym">Bipolaris zeicola</name>
    <dbReference type="NCBI Taxonomy" id="930089"/>
    <lineage>
        <taxon>Eukaryota</taxon>
        <taxon>Fungi</taxon>
        <taxon>Dikarya</taxon>
        <taxon>Ascomycota</taxon>
        <taxon>Pezizomycotina</taxon>
        <taxon>Dothideomycetes</taxon>
        <taxon>Pleosporomycetidae</taxon>
        <taxon>Pleosporales</taxon>
        <taxon>Pleosporineae</taxon>
        <taxon>Pleosporaceae</taxon>
        <taxon>Bipolaris</taxon>
    </lineage>
</organism>
<name>W6Z4X3_COCC2</name>
<dbReference type="Gene3D" id="1.20.5.170">
    <property type="match status" value="1"/>
</dbReference>
<feature type="region of interest" description="Disordered" evidence="1">
    <location>
        <begin position="111"/>
        <end position="141"/>
    </location>
</feature>
<dbReference type="CDD" id="cd14688">
    <property type="entry name" value="bZIP_YAP"/>
    <property type="match status" value="1"/>
</dbReference>
<dbReference type="GeneID" id="19147197"/>
<sequence length="261" mass="28854">MGSNKSSAVKGKATDLERIRNNQRRCRARQKEYIASLEDKIRQYEGMGFETTTKQKLEELASENRSLKRLLQALGLRNEVLDAYSNAVRMAPDISWPPLGDDHAVSKYCSAPNPSLDRLEPHMPPTAAHEEQPQHTAGQSADVSTSKRAFLYLAQIDVPLPWEFSDFHAASASSHIEQFGQVTMDALMTEALSNAVTADDVSDTTTLCSWAFSLVLKSNLKGYSAADLNLKLRAGYKHGVTPTEGCRIDNKVLLNVLAEIM</sequence>
<dbReference type="eggNOG" id="ENOG502SV9P">
    <property type="taxonomic scope" value="Eukaryota"/>
</dbReference>
<proteinExistence type="predicted"/>
<dbReference type="STRING" id="930089.W6Z4X3"/>
<dbReference type="PANTHER" id="PTHR42070">
    <property type="entry name" value="FILAMENT ASSOCIATED PROTEIN, PUTATIVE (AFU_ORTHOLOGUE AFUA_8G06630)-RELATED"/>
    <property type="match status" value="1"/>
</dbReference>
<keyword evidence="3" id="KW-1185">Reference proteome</keyword>
<dbReference type="GO" id="GO:0003700">
    <property type="term" value="F:DNA-binding transcription factor activity"/>
    <property type="evidence" value="ECO:0007669"/>
    <property type="project" value="InterPro"/>
</dbReference>
<dbReference type="HOGENOM" id="CLU_084857_0_0_1"/>
<dbReference type="OrthoDB" id="4505928at2759"/>
<dbReference type="AlphaFoldDB" id="W6Z4X3"/>
<dbReference type="EMBL" id="KI964541">
    <property type="protein sequence ID" value="EUC38721.1"/>
    <property type="molecule type" value="Genomic_DNA"/>
</dbReference>
<dbReference type="InterPro" id="IPR046347">
    <property type="entry name" value="bZIP_sf"/>
</dbReference>
<reference evidence="2 3" key="1">
    <citation type="journal article" date="2013" name="PLoS Genet.">
        <title>Comparative genome structure, secondary metabolite, and effector coding capacity across Cochliobolus pathogens.</title>
        <authorList>
            <person name="Condon B.J."/>
            <person name="Leng Y."/>
            <person name="Wu D."/>
            <person name="Bushley K.E."/>
            <person name="Ohm R.A."/>
            <person name="Otillar R."/>
            <person name="Martin J."/>
            <person name="Schackwitz W."/>
            <person name="Grimwood J."/>
            <person name="MohdZainudin N."/>
            <person name="Xue C."/>
            <person name="Wang R."/>
            <person name="Manning V.A."/>
            <person name="Dhillon B."/>
            <person name="Tu Z.J."/>
            <person name="Steffenson B.J."/>
            <person name="Salamov A."/>
            <person name="Sun H."/>
            <person name="Lowry S."/>
            <person name="LaButti K."/>
            <person name="Han J."/>
            <person name="Copeland A."/>
            <person name="Lindquist E."/>
            <person name="Barry K."/>
            <person name="Schmutz J."/>
            <person name="Baker S.E."/>
            <person name="Ciuffetti L.M."/>
            <person name="Grigoriev I.V."/>
            <person name="Zhong S."/>
            <person name="Turgeon B.G."/>
        </authorList>
    </citation>
    <scope>NUCLEOTIDE SEQUENCE [LARGE SCALE GENOMIC DNA]</scope>
    <source>
        <strain evidence="2 3">26-R-13</strain>
    </source>
</reference>
<evidence type="ECO:0000313" key="3">
    <source>
        <dbReference type="Proteomes" id="UP000053841"/>
    </source>
</evidence>
<evidence type="ECO:0000256" key="1">
    <source>
        <dbReference type="SAM" id="MobiDB-lite"/>
    </source>
</evidence>
<gene>
    <name evidence="2" type="ORF">COCCADRAFT_32364</name>
</gene>
<dbReference type="PANTHER" id="PTHR42070:SF1">
    <property type="entry name" value="FILAMENT ASSOCIATED PROTEIN, PUTATIVE (AFU_ORTHOLOGUE AFUA_8G06630)-RELATED"/>
    <property type="match status" value="1"/>
</dbReference>
<protein>
    <recommendedName>
        <fullName evidence="4">BZIP domain-containing protein</fullName>
    </recommendedName>
</protein>
<evidence type="ECO:0000313" key="2">
    <source>
        <dbReference type="EMBL" id="EUC38721.1"/>
    </source>
</evidence>
<dbReference type="Proteomes" id="UP000053841">
    <property type="component" value="Unassembled WGS sequence"/>
</dbReference>
<dbReference type="KEGG" id="bze:COCCADRAFT_32364"/>
<feature type="region of interest" description="Disordered" evidence="1">
    <location>
        <begin position="1"/>
        <end position="21"/>
    </location>
</feature>
<dbReference type="RefSeq" id="XP_007707058.1">
    <property type="nucleotide sequence ID" value="XM_007708868.1"/>
</dbReference>